<dbReference type="NCBIfam" id="TIGR03985">
    <property type="entry name" value="TIGR03985 family CRISPR-associated protein"/>
    <property type="match status" value="1"/>
</dbReference>
<name>Q6ZEC0_SYNY3</name>
<evidence type="ECO:0000313" key="3">
    <source>
        <dbReference type="Proteomes" id="UP000001425"/>
    </source>
</evidence>
<protein>
    <recommendedName>
        <fullName evidence="1">WYL domain-containing protein</fullName>
    </recommendedName>
</protein>
<gene>
    <name evidence="2" type="ordered locus">sll7078</name>
</gene>
<organism evidence="2 3">
    <name type="scientific">Synechocystis sp. (strain ATCC 27184 / PCC 6803 / Kazusa)</name>
    <dbReference type="NCBI Taxonomy" id="1111708"/>
    <lineage>
        <taxon>Bacteria</taxon>
        <taxon>Bacillati</taxon>
        <taxon>Cyanobacteriota</taxon>
        <taxon>Cyanophyceae</taxon>
        <taxon>Synechococcales</taxon>
        <taxon>Merismopediaceae</taxon>
        <taxon>Synechocystis</taxon>
    </lineage>
</organism>
<keyword evidence="2" id="KW-0614">Plasmid</keyword>
<proteinExistence type="predicted"/>
<dbReference type="InParanoid" id="Q6ZEC0"/>
<evidence type="ECO:0000259" key="1">
    <source>
        <dbReference type="Pfam" id="PF13280"/>
    </source>
</evidence>
<keyword evidence="3" id="KW-1185">Reference proteome</keyword>
<evidence type="ECO:0000313" key="2">
    <source>
        <dbReference type="EMBL" id="BAD01980.1"/>
    </source>
</evidence>
<dbReference type="AlphaFoldDB" id="Q6ZEC0"/>
<dbReference type="EnsemblBacteria" id="BAD01980">
    <property type="protein sequence ID" value="BAD01980"/>
    <property type="gene ID" value="BAD01980"/>
</dbReference>
<dbReference type="InterPro" id="IPR023816">
    <property type="entry name" value="CRISPR-assoc_CYA0889"/>
</dbReference>
<sequence length="288" mass="35021">MDANFNFPNLSYIRHEDLSEIPDLFRATMGQKQRFFMHVDYVVAKRDLDNDWPYRFQQLWQENEFPILRLEYDSVSLHRLVKRITYPVCIYYYQRALYLCAYGQDPKDRNKLDWYNYRLDRIKAMANLDWSDPEIPLPLQEQYQQQNLFTADYIDTQLSRGFGFDFYKPLKTMVLRFNQDFSERYIDESFRHETFKKFDTVQQLSTWLGQQQLQPTEKEQLQRAIKQWQAQGKQEPTHSYFRMDYRDQDNNVIMRLRAWGPNVEVLFPLDLRQRMASDVQAMAALYSH</sequence>
<geneLocation type="plasmid" evidence="2 3">
    <name>pSYSA</name>
</geneLocation>
<dbReference type="Pfam" id="PF13280">
    <property type="entry name" value="WYL"/>
    <property type="match status" value="1"/>
</dbReference>
<dbReference type="KEGG" id="syn:sll7078"/>
<dbReference type="EMBL" id="AP004311">
    <property type="protein sequence ID" value="BAD01980.1"/>
    <property type="molecule type" value="Genomic_DNA"/>
</dbReference>
<dbReference type="InterPro" id="IPR026881">
    <property type="entry name" value="WYL_dom"/>
</dbReference>
<feature type="domain" description="WYL" evidence="1">
    <location>
        <begin position="68"/>
        <end position="124"/>
    </location>
</feature>
<accession>Q6ZEC0</accession>
<dbReference type="Proteomes" id="UP000001425">
    <property type="component" value="Plasmid pSYSA"/>
</dbReference>
<reference evidence="2 3" key="1">
    <citation type="journal article" date="2003" name="DNA Res.">
        <title>Structural analysis of four large plasmids harboring in a unicellular cyanobacterium, Synechocystis sp. PCC 6803.</title>
        <authorList>
            <person name="Kaneko T."/>
            <person name="Nakamura Y."/>
            <person name="Sasamoto S."/>
            <person name="Watanabe A."/>
            <person name="Kohara M."/>
            <person name="Matsumoto M."/>
            <person name="Shimpo S."/>
            <person name="Yamada M."/>
            <person name="Tabata S."/>
        </authorList>
    </citation>
    <scope>NUCLEOTIDE SEQUENCE [LARGE SCALE GENOMIC DNA]</scope>
    <source>
        <strain evidence="3">ATCC 27184 / PCC 6803 / Kazusa</strain>
    </source>
</reference>